<reference evidence="2 3" key="1">
    <citation type="submission" date="2008-07" db="EMBL/GenBank/DDBJ databases">
        <authorList>
            <person name="El-Sayed N."/>
            <person name="Caler E."/>
            <person name="Inman J."/>
            <person name="Amedeo P."/>
            <person name="Hass B."/>
            <person name="Wortman J."/>
        </authorList>
    </citation>
    <scope>NUCLEOTIDE SEQUENCE [LARGE SCALE GENOMIC DNA]</scope>
    <source>
        <strain evidence="3">ATCC 50983 / TXsc</strain>
    </source>
</reference>
<sequence>MAGLALIISMGLTLFLGLIPPVEGELVYSINRDGIWWCGGAAVGYPPTMIVYNDSNVDGACFGYLRFVTYSDAEAEDLFKACQRPALGGGNSSFHGVMGKLVHLHVQPEYKETDIPSQLLKHTIDYIRTGNATSARAVHAAINPKDSIIKKAHANAGFEFIKIDWLYDMYCYFYT</sequence>
<dbReference type="AlphaFoldDB" id="C5LQI0"/>
<evidence type="ECO:0000313" key="2">
    <source>
        <dbReference type="EMBL" id="EER01026.1"/>
    </source>
</evidence>
<dbReference type="RefSeq" id="XP_002768308.1">
    <property type="nucleotide sequence ID" value="XM_002768262.1"/>
</dbReference>
<dbReference type="EMBL" id="GG684603">
    <property type="protein sequence ID" value="EER01026.1"/>
    <property type="molecule type" value="Genomic_DNA"/>
</dbReference>
<organism evidence="3">
    <name type="scientific">Perkinsus marinus (strain ATCC 50983 / TXsc)</name>
    <dbReference type="NCBI Taxonomy" id="423536"/>
    <lineage>
        <taxon>Eukaryota</taxon>
        <taxon>Sar</taxon>
        <taxon>Alveolata</taxon>
        <taxon>Perkinsozoa</taxon>
        <taxon>Perkinsea</taxon>
        <taxon>Perkinsida</taxon>
        <taxon>Perkinsidae</taxon>
        <taxon>Perkinsus</taxon>
    </lineage>
</organism>
<feature type="signal peptide" evidence="1">
    <location>
        <begin position="1"/>
        <end position="24"/>
    </location>
</feature>
<feature type="chain" id="PRO_5002955000" description="N-acetyltransferase domain-containing protein" evidence="1">
    <location>
        <begin position="25"/>
        <end position="175"/>
    </location>
</feature>
<dbReference type="GeneID" id="9057525"/>
<evidence type="ECO:0000256" key="1">
    <source>
        <dbReference type="SAM" id="SignalP"/>
    </source>
</evidence>
<accession>C5LQI0</accession>
<keyword evidence="1" id="KW-0732">Signal</keyword>
<keyword evidence="3" id="KW-1185">Reference proteome</keyword>
<evidence type="ECO:0000313" key="3">
    <source>
        <dbReference type="Proteomes" id="UP000007800"/>
    </source>
</evidence>
<proteinExistence type="predicted"/>
<dbReference type="InParanoid" id="C5LQI0"/>
<dbReference type="Proteomes" id="UP000007800">
    <property type="component" value="Unassembled WGS sequence"/>
</dbReference>
<name>C5LQI0_PERM5</name>
<evidence type="ECO:0008006" key="4">
    <source>
        <dbReference type="Google" id="ProtNLM"/>
    </source>
</evidence>
<gene>
    <name evidence="2" type="ORF">Pmar_PMAR025124</name>
</gene>
<protein>
    <recommendedName>
        <fullName evidence="4">N-acetyltransferase domain-containing protein</fullName>
    </recommendedName>
</protein>